<sequence length="117" mass="13527">LDKYDRRAFERERDIEREYRLSDYADGNDREKLFFYNGFFVGKQQAGLGFELEKGVDYEDILADDGLNRQGANGAGMISQIGPFLHARLLRLRARSIFWSFIVSVLVILVVNFAISR</sequence>
<organism evidence="2 3">
    <name type="scientific">Streblomastix strix</name>
    <dbReference type="NCBI Taxonomy" id="222440"/>
    <lineage>
        <taxon>Eukaryota</taxon>
        <taxon>Metamonada</taxon>
        <taxon>Preaxostyla</taxon>
        <taxon>Oxymonadida</taxon>
        <taxon>Streblomastigidae</taxon>
        <taxon>Streblomastix</taxon>
    </lineage>
</organism>
<evidence type="ECO:0000313" key="3">
    <source>
        <dbReference type="Proteomes" id="UP000324800"/>
    </source>
</evidence>
<accession>A0A5J4T9B9</accession>
<protein>
    <submittedName>
        <fullName evidence="2">Uncharacterized protein</fullName>
    </submittedName>
</protein>
<comment type="caution">
    <text evidence="2">The sequence shown here is derived from an EMBL/GenBank/DDBJ whole genome shotgun (WGS) entry which is preliminary data.</text>
</comment>
<feature type="non-terminal residue" evidence="2">
    <location>
        <position position="1"/>
    </location>
</feature>
<dbReference type="EMBL" id="SNRW01035262">
    <property type="protein sequence ID" value="KAA6355046.1"/>
    <property type="molecule type" value="Genomic_DNA"/>
</dbReference>
<name>A0A5J4T9B9_9EUKA</name>
<proteinExistence type="predicted"/>
<feature type="transmembrane region" description="Helical" evidence="1">
    <location>
        <begin position="97"/>
        <end position="115"/>
    </location>
</feature>
<keyword evidence="1" id="KW-1133">Transmembrane helix</keyword>
<reference evidence="2 3" key="1">
    <citation type="submission" date="2019-03" db="EMBL/GenBank/DDBJ databases">
        <title>Single cell metagenomics reveals metabolic interactions within the superorganism composed of flagellate Streblomastix strix and complex community of Bacteroidetes bacteria on its surface.</title>
        <authorList>
            <person name="Treitli S.C."/>
            <person name="Kolisko M."/>
            <person name="Husnik F."/>
            <person name="Keeling P."/>
            <person name="Hampl V."/>
        </authorList>
    </citation>
    <scope>NUCLEOTIDE SEQUENCE [LARGE SCALE GENOMIC DNA]</scope>
    <source>
        <strain evidence="2">ST1C</strain>
    </source>
</reference>
<dbReference type="AlphaFoldDB" id="A0A5J4T9B9"/>
<evidence type="ECO:0000313" key="2">
    <source>
        <dbReference type="EMBL" id="KAA6355046.1"/>
    </source>
</evidence>
<feature type="non-terminal residue" evidence="2">
    <location>
        <position position="117"/>
    </location>
</feature>
<keyword evidence="1" id="KW-0812">Transmembrane</keyword>
<evidence type="ECO:0000256" key="1">
    <source>
        <dbReference type="SAM" id="Phobius"/>
    </source>
</evidence>
<dbReference type="Proteomes" id="UP000324800">
    <property type="component" value="Unassembled WGS sequence"/>
</dbReference>
<gene>
    <name evidence="2" type="ORF">EZS28_049427</name>
</gene>
<keyword evidence="1" id="KW-0472">Membrane</keyword>